<accession>A0A2T6ZWQ7</accession>
<dbReference type="OrthoDB" id="21204at2759"/>
<sequence length="1186" mass="129649">MCFGLDFLSGDCSPEDRTILSGSELHIGLSWDAIDGDILVPPLECSEEDQEELSIPTQCVMPISVREYTRKEKGKEKMIAHEEKLPPSSMVKFQYWQDRNPLCQNICAWFNDFITSVFGLGPPRFLVLCVKTIKYEQMPAYYCPFPNFSDPQLGMWNWMWRDYADRIVVNVPEEAREILGDSSTAVLTMMFFAFVRTGYSDLVGTESFTHNLLHGGWNMALQRPPRQTEPISSVHADGVPTGHRGMSASNADDYSIRCPSPVSSAFLGLDGNREFGTQIYSWRESPSWQRTESSYGRALDYSNLGLFRLLKNPNRMTDPPTTEFQQVLHSGQEGAERERQCSIGWTTYGAWNVSNKTRELKRGISASPSSHSLESHLSSLLFVLDSPRDRAEELSLNSGSIYGALGGIGSKARDSLPGRASGNSVQSSRTMRGWLKNNVLMLITNGEQSIRSGCTSFHIAATSNDSVGIQYGPFRFRMEQDGSTTCVIDDSKLRSGSGQSLKNIGCRVGAYIGLDKCAICQEGWTGGRSPEIAKSRDGCEWVLAKLPTYLGPGWPWAERRIREINSPGGYPSGSVSRGSAMENIPHAAHTRMSSEEPINASYTRSNISEGNLNSVGSDLIRSNAAWSTAAESTQPTVLSRRRSLLESQSNDYVTNDSLELPHPVDFSSLGSLQLTATPNADSFECEYWERYGIEIGEEGEGGWRDLGQLVSEEGIFGGSATTAWPHSRAYTEAGIRGKPFHSKGTAPPRLRPLLRAAELLELVSFDLRLVSQTDLGFLDSAVSLLYQFIRTHKEAYDGAPRGYTNTGNCPGRRPKGTGPHSRAHTEAGIRGEPSHLELPAPVSGDALVKSTAPPKLRPLLRAAELMESVSFDLRLVSQTNLGFLDSAVLLLDLFIQAHKEAYGGAPRGYTNTGNCPGRRPKGTSPSDWEGLFREAGSQTEPVTSLTVAPESVAYAQVITGESSISKSLVSSAEETGTEPVTSLTVAPESVTYAREKQAGRKDRFGFLDKGSSFNTTAPGCQESSASGTTSRNISGTCSGTAVSLIPSRADTKPKATTARGSVLSSSGNDQFSTAAVSLATKMKPPFPSGISYPKSQEFEVQRINQKGSKIPVFVKKAGGRRDIDERPLNIITPIPRNRENSPFNSMVPASSLRRLLFERKNLGEHGGSPTLRKIGSRLPYKRHEKG</sequence>
<proteinExistence type="predicted"/>
<gene>
    <name evidence="2" type="ORF">B9Z19DRAFT_1063905</name>
</gene>
<feature type="region of interest" description="Disordered" evidence="1">
    <location>
        <begin position="1016"/>
        <end position="1036"/>
    </location>
</feature>
<name>A0A2T6ZWQ7_TUBBO</name>
<dbReference type="Proteomes" id="UP000244722">
    <property type="component" value="Unassembled WGS sequence"/>
</dbReference>
<comment type="caution">
    <text evidence="2">The sequence shown here is derived from an EMBL/GenBank/DDBJ whole genome shotgun (WGS) entry which is preliminary data.</text>
</comment>
<evidence type="ECO:0000313" key="2">
    <source>
        <dbReference type="EMBL" id="PUU79922.1"/>
    </source>
</evidence>
<reference evidence="2 3" key="1">
    <citation type="submission" date="2017-04" db="EMBL/GenBank/DDBJ databases">
        <title>Draft genome sequence of Tuber borchii Vittad., a whitish edible truffle.</title>
        <authorList>
            <consortium name="DOE Joint Genome Institute"/>
            <person name="Murat C."/>
            <person name="Kuo A."/>
            <person name="Barry K.W."/>
            <person name="Clum A."/>
            <person name="Dockter R.B."/>
            <person name="Fauchery L."/>
            <person name="Iotti M."/>
            <person name="Kohler A."/>
            <person name="Labutti K."/>
            <person name="Lindquist E.A."/>
            <person name="Lipzen A."/>
            <person name="Ohm R.A."/>
            <person name="Wang M."/>
            <person name="Grigoriev I.V."/>
            <person name="Zambonelli A."/>
            <person name="Martin F.M."/>
        </authorList>
    </citation>
    <scope>NUCLEOTIDE SEQUENCE [LARGE SCALE GENOMIC DNA]</scope>
    <source>
        <strain evidence="2 3">Tbo3840</strain>
    </source>
</reference>
<protein>
    <submittedName>
        <fullName evidence="2">Uncharacterized protein</fullName>
    </submittedName>
</protein>
<keyword evidence="3" id="KW-1185">Reference proteome</keyword>
<dbReference type="EMBL" id="NESQ01000078">
    <property type="protein sequence ID" value="PUU79922.1"/>
    <property type="molecule type" value="Genomic_DNA"/>
</dbReference>
<feature type="region of interest" description="Disordered" evidence="1">
    <location>
        <begin position="1162"/>
        <end position="1186"/>
    </location>
</feature>
<feature type="region of interest" description="Disordered" evidence="1">
    <location>
        <begin position="910"/>
        <end position="929"/>
    </location>
</feature>
<dbReference type="AlphaFoldDB" id="A0A2T6ZWQ7"/>
<evidence type="ECO:0000256" key="1">
    <source>
        <dbReference type="SAM" id="MobiDB-lite"/>
    </source>
</evidence>
<evidence type="ECO:0000313" key="3">
    <source>
        <dbReference type="Proteomes" id="UP000244722"/>
    </source>
</evidence>
<organism evidence="2 3">
    <name type="scientific">Tuber borchii</name>
    <name type="common">White truffle</name>
    <dbReference type="NCBI Taxonomy" id="42251"/>
    <lineage>
        <taxon>Eukaryota</taxon>
        <taxon>Fungi</taxon>
        <taxon>Dikarya</taxon>
        <taxon>Ascomycota</taxon>
        <taxon>Pezizomycotina</taxon>
        <taxon>Pezizomycetes</taxon>
        <taxon>Pezizales</taxon>
        <taxon>Tuberaceae</taxon>
        <taxon>Tuber</taxon>
    </lineage>
</organism>
<feature type="region of interest" description="Disordered" evidence="1">
    <location>
        <begin position="801"/>
        <end position="826"/>
    </location>
</feature>